<evidence type="ECO:0000256" key="8">
    <source>
        <dbReference type="ARBA" id="ARBA00023004"/>
    </source>
</evidence>
<dbReference type="Gene3D" id="2.40.170.20">
    <property type="entry name" value="TonB-dependent receptor, beta-barrel domain"/>
    <property type="match status" value="1"/>
</dbReference>
<dbReference type="Pfam" id="PF00593">
    <property type="entry name" value="TonB_dep_Rec_b-barrel"/>
    <property type="match status" value="1"/>
</dbReference>
<dbReference type="InterPro" id="IPR036942">
    <property type="entry name" value="Beta-barrel_TonB_sf"/>
</dbReference>
<evidence type="ECO:0000256" key="2">
    <source>
        <dbReference type="ARBA" id="ARBA00009810"/>
    </source>
</evidence>
<keyword evidence="12 18" id="KW-0675">Receptor</keyword>
<keyword evidence="7 16" id="KW-0732">Signal</keyword>
<dbReference type="InterPro" id="IPR000531">
    <property type="entry name" value="Beta-barrel_TonB"/>
</dbReference>
<evidence type="ECO:0000256" key="11">
    <source>
        <dbReference type="ARBA" id="ARBA00023136"/>
    </source>
</evidence>
<evidence type="ECO:0000256" key="12">
    <source>
        <dbReference type="ARBA" id="ARBA00023170"/>
    </source>
</evidence>
<dbReference type="InterPro" id="IPR011662">
    <property type="entry name" value="Secretin/TonB_short_N"/>
</dbReference>
<dbReference type="GO" id="GO:0038023">
    <property type="term" value="F:signaling receptor activity"/>
    <property type="evidence" value="ECO:0007669"/>
    <property type="project" value="InterPro"/>
</dbReference>
<evidence type="ECO:0000256" key="5">
    <source>
        <dbReference type="ARBA" id="ARBA00022496"/>
    </source>
</evidence>
<sequence length="813" mass="89452">MSFFTRNQPRCGGSLIPLALAVRLALPLPLVAAAALPSVAHAEAASFNIPAGDLGESLNRFAQQAGIAIVYRTADLKGLTSPGLRGSFEIDEGFSRLLAGSGYQAAQGENGYQLVKRNVVELSDTTISAQRLGATTEGSHSYASGAVTIGKGAHSLLETPQSVSVLTRQRLDDQNMNNLQDAMRQATGATVKTYNTGSSLNDVYMRGFLVDQVQVDGVSQITGQGDMATSFDLAMYDRVEVLRGPGGLYAGSGEPAGTINLVRKRALDTFGLSGEVAAGSWDRYRSMVDVTGPLNDEGTIRGRSVMAYERNKSFVDYVQNERPMFYGRLELDVDPSTTLSLGGSYQKNNSTPAFGLPAYADGTLLNVPRSTYVDAKWNRMKEETWEAFSELDHSLDNGGQWKTSLTYRDARLPLREFSWTTWVVNPETQTADAARYSYYERIKTLGLDSFVTSPFDFAGRTHEFTLGAEYQHLDKAFTYGSVDLDNDGYADEVPIGIDGANDLPRLDMPHTNFNFTKSRQYGLYGRTRLSVTDRLDLILGSRVSWYDADAKNANTFFDNFGNPSSQINAKAIPYGAVIYKLNPSLAAYASYTSVFKPQSETDGSGQKMIGPHEGKQYEVGLKQELLDGRLNASIALFRIYDENRAQWSGSPVNAYEAQGKVRSQGWETELSGNLTDNWSIVTGYAFTMTRLLEDDPNNGLSSGDTYSTITPKHNFNLWSKYEFLDGALKGFHVAGGTRVVSETLYTRSNTDFVQPGYAVSTAQLGYKFNEHLSSTLTANNIFDRKYYERVDSAWGSNFYGEPRNLMLTLRGTY</sequence>
<dbReference type="PANTHER" id="PTHR32552">
    <property type="entry name" value="FERRICHROME IRON RECEPTOR-RELATED"/>
    <property type="match status" value="1"/>
</dbReference>
<dbReference type="NCBIfam" id="TIGR01783">
    <property type="entry name" value="TonB-siderophor"/>
    <property type="match status" value="1"/>
</dbReference>
<dbReference type="PROSITE" id="PS52016">
    <property type="entry name" value="TONB_DEPENDENT_REC_3"/>
    <property type="match status" value="1"/>
</dbReference>
<reference evidence="18 19" key="1">
    <citation type="submission" date="2020-08" db="EMBL/GenBank/DDBJ databases">
        <title>Functional genomics of gut bacteria from endangered species of beetles.</title>
        <authorList>
            <person name="Carlos-Shanley C."/>
        </authorList>
    </citation>
    <scope>NUCLEOTIDE SEQUENCE [LARGE SCALE GENOMIC DNA]</scope>
    <source>
        <strain evidence="18 19">S00179</strain>
    </source>
</reference>
<name>A0A7W7P4G4_PSENT</name>
<feature type="signal peptide" evidence="16">
    <location>
        <begin position="1"/>
        <end position="34"/>
    </location>
</feature>
<dbReference type="InterPro" id="IPR037066">
    <property type="entry name" value="Plug_dom_sf"/>
</dbReference>
<evidence type="ECO:0000313" key="19">
    <source>
        <dbReference type="Proteomes" id="UP000566995"/>
    </source>
</evidence>
<evidence type="ECO:0000313" key="18">
    <source>
        <dbReference type="EMBL" id="MBB4867696.1"/>
    </source>
</evidence>
<keyword evidence="4 14" id="KW-1134">Transmembrane beta strand</keyword>
<keyword evidence="13 14" id="KW-0998">Cell outer membrane</keyword>
<dbReference type="GO" id="GO:0015344">
    <property type="term" value="F:siderophore uptake transmembrane transporter activity"/>
    <property type="evidence" value="ECO:0007669"/>
    <property type="project" value="TreeGrafter"/>
</dbReference>
<keyword evidence="10 15" id="KW-0798">TonB box</keyword>
<dbReference type="Proteomes" id="UP000566995">
    <property type="component" value="Unassembled WGS sequence"/>
</dbReference>
<dbReference type="InterPro" id="IPR039426">
    <property type="entry name" value="TonB-dep_rcpt-like"/>
</dbReference>
<dbReference type="InterPro" id="IPR010105">
    <property type="entry name" value="TonB_sidphr_rcpt"/>
</dbReference>
<accession>A0A7W7P4G4</accession>
<evidence type="ECO:0000256" key="13">
    <source>
        <dbReference type="ARBA" id="ARBA00023237"/>
    </source>
</evidence>
<dbReference type="SMART" id="SM00965">
    <property type="entry name" value="STN"/>
    <property type="match status" value="1"/>
</dbReference>
<evidence type="ECO:0000259" key="17">
    <source>
        <dbReference type="SMART" id="SM00965"/>
    </source>
</evidence>
<organism evidence="18 19">
    <name type="scientific">Pseudomonas nitroreducens</name>
    <dbReference type="NCBI Taxonomy" id="46680"/>
    <lineage>
        <taxon>Bacteria</taxon>
        <taxon>Pseudomonadati</taxon>
        <taxon>Pseudomonadota</taxon>
        <taxon>Gammaproteobacteria</taxon>
        <taxon>Pseudomonadales</taxon>
        <taxon>Pseudomonadaceae</taxon>
        <taxon>Pseudomonas</taxon>
    </lineage>
</organism>
<dbReference type="FunFam" id="2.170.130.10:FF:000010">
    <property type="entry name" value="Ferripyoverdine receptor"/>
    <property type="match status" value="1"/>
</dbReference>
<dbReference type="InterPro" id="IPR012910">
    <property type="entry name" value="Plug_dom"/>
</dbReference>
<evidence type="ECO:0000256" key="3">
    <source>
        <dbReference type="ARBA" id="ARBA00022448"/>
    </source>
</evidence>
<proteinExistence type="inferred from homology"/>
<keyword evidence="6 14" id="KW-0812">Transmembrane</keyword>
<protein>
    <submittedName>
        <fullName evidence="18">Outer membrane receptor for ferric coprogen and ferric-rhodotorulic acid</fullName>
    </submittedName>
</protein>
<keyword evidence="9" id="KW-0406">Ion transport</keyword>
<feature type="domain" description="Secretin/TonB short N-terminal" evidence="17">
    <location>
        <begin position="67"/>
        <end position="117"/>
    </location>
</feature>
<dbReference type="GO" id="GO:0015891">
    <property type="term" value="P:siderophore transport"/>
    <property type="evidence" value="ECO:0007669"/>
    <property type="project" value="InterPro"/>
</dbReference>
<dbReference type="GO" id="GO:0009279">
    <property type="term" value="C:cell outer membrane"/>
    <property type="evidence" value="ECO:0007669"/>
    <property type="project" value="UniProtKB-SubCell"/>
</dbReference>
<comment type="similarity">
    <text evidence="2 14 15">Belongs to the TonB-dependent receptor family.</text>
</comment>
<evidence type="ECO:0000256" key="1">
    <source>
        <dbReference type="ARBA" id="ARBA00004571"/>
    </source>
</evidence>
<dbReference type="EMBL" id="JACHLI010000045">
    <property type="protein sequence ID" value="MBB4867696.1"/>
    <property type="molecule type" value="Genomic_DNA"/>
</dbReference>
<dbReference type="CDD" id="cd01347">
    <property type="entry name" value="ligand_gated_channel"/>
    <property type="match status" value="1"/>
</dbReference>
<dbReference type="SUPFAM" id="SSF56935">
    <property type="entry name" value="Porins"/>
    <property type="match status" value="1"/>
</dbReference>
<keyword evidence="11 14" id="KW-0472">Membrane</keyword>
<gene>
    <name evidence="18" type="ORF">HNP46_006615</name>
</gene>
<dbReference type="PANTHER" id="PTHR32552:SF74">
    <property type="entry name" value="HYDROXAMATE SIDEROPHORE RECEPTOR FHUE"/>
    <property type="match status" value="1"/>
</dbReference>
<evidence type="ECO:0000256" key="14">
    <source>
        <dbReference type="PROSITE-ProRule" id="PRU01360"/>
    </source>
</evidence>
<feature type="chain" id="PRO_5031356609" evidence="16">
    <location>
        <begin position="35"/>
        <end position="813"/>
    </location>
</feature>
<keyword evidence="5" id="KW-0410">Iron transport</keyword>
<dbReference type="RefSeq" id="WP_184597481.1">
    <property type="nucleotide sequence ID" value="NZ_JACHLI010000045.1"/>
</dbReference>
<evidence type="ECO:0000256" key="15">
    <source>
        <dbReference type="RuleBase" id="RU003357"/>
    </source>
</evidence>
<evidence type="ECO:0000256" key="7">
    <source>
        <dbReference type="ARBA" id="ARBA00022729"/>
    </source>
</evidence>
<dbReference type="Pfam" id="PF07715">
    <property type="entry name" value="Plug"/>
    <property type="match status" value="1"/>
</dbReference>
<keyword evidence="8" id="KW-0408">Iron</keyword>
<dbReference type="Gene3D" id="3.55.50.30">
    <property type="match status" value="1"/>
</dbReference>
<dbReference type="Pfam" id="PF07660">
    <property type="entry name" value="STN"/>
    <property type="match status" value="1"/>
</dbReference>
<dbReference type="AlphaFoldDB" id="A0A7W7P4G4"/>
<dbReference type="Gene3D" id="2.170.130.10">
    <property type="entry name" value="TonB-dependent receptor, plug domain"/>
    <property type="match status" value="1"/>
</dbReference>
<evidence type="ECO:0000256" key="4">
    <source>
        <dbReference type="ARBA" id="ARBA00022452"/>
    </source>
</evidence>
<evidence type="ECO:0000256" key="9">
    <source>
        <dbReference type="ARBA" id="ARBA00023065"/>
    </source>
</evidence>
<keyword evidence="3 14" id="KW-0813">Transport</keyword>
<evidence type="ECO:0000256" key="10">
    <source>
        <dbReference type="ARBA" id="ARBA00023077"/>
    </source>
</evidence>
<evidence type="ECO:0000256" key="6">
    <source>
        <dbReference type="ARBA" id="ARBA00022692"/>
    </source>
</evidence>
<evidence type="ECO:0000256" key="16">
    <source>
        <dbReference type="SAM" id="SignalP"/>
    </source>
</evidence>
<comment type="subcellular location">
    <subcellularLocation>
        <location evidence="1 14">Cell outer membrane</location>
        <topology evidence="1 14">Multi-pass membrane protein</topology>
    </subcellularLocation>
</comment>
<comment type="caution">
    <text evidence="18">The sequence shown here is derived from an EMBL/GenBank/DDBJ whole genome shotgun (WGS) entry which is preliminary data.</text>
</comment>